<feature type="compositionally biased region" description="Polar residues" evidence="1">
    <location>
        <begin position="63"/>
        <end position="77"/>
    </location>
</feature>
<gene>
    <name evidence="2" type="ORF">JR316_006279</name>
</gene>
<reference evidence="2" key="1">
    <citation type="submission" date="2021-02" db="EMBL/GenBank/DDBJ databases">
        <title>Psilocybe cubensis genome.</title>
        <authorList>
            <person name="Mckernan K.J."/>
            <person name="Crawford S."/>
            <person name="Trippe A."/>
            <person name="Kane L.T."/>
            <person name="Mclaughlin S."/>
        </authorList>
    </citation>
    <scope>NUCLEOTIDE SEQUENCE [LARGE SCALE GENOMIC DNA]</scope>
    <source>
        <strain evidence="2">MGC-MH-2018</strain>
    </source>
</reference>
<comment type="caution">
    <text evidence="2">The sequence shown here is derived from an EMBL/GenBank/DDBJ whole genome shotgun (WGS) entry which is preliminary data.</text>
</comment>
<dbReference type="OrthoDB" id="3060359at2759"/>
<protein>
    <submittedName>
        <fullName evidence="2">Uncharacterized protein</fullName>
    </submittedName>
</protein>
<dbReference type="EMBL" id="JAFIQS010000005">
    <property type="protein sequence ID" value="KAG5169722.1"/>
    <property type="molecule type" value="Genomic_DNA"/>
</dbReference>
<sequence length="227" mass="24385">MSFSVDDLVSSLSSAHVGQEAMDIAMLQAQLAETLFSAGPSNSFASSSYSSSQNMPTRGRSLGSRTCNTPRARTPSANWGMDTGRGRTNSVSSTYANEMDEDERLVEELLMPSSQFDNNYASSSSSATSLSSPIPCQSPMNSVSFSSYNPYPDPMPSSPTTSLFTTTDPFYIAQLQSLNNSSSQQSQSVFAQNGRLSQNSPFALASQYHQHGMAHNSVPFKPFAAAF</sequence>
<proteinExistence type="predicted"/>
<feature type="region of interest" description="Disordered" evidence="1">
    <location>
        <begin position="45"/>
        <end position="91"/>
    </location>
</feature>
<name>A0A8H7XZJ0_PSICU</name>
<organism evidence="2">
    <name type="scientific">Psilocybe cubensis</name>
    <name type="common">Psychedelic mushroom</name>
    <name type="synonym">Stropharia cubensis</name>
    <dbReference type="NCBI Taxonomy" id="181762"/>
    <lineage>
        <taxon>Eukaryota</taxon>
        <taxon>Fungi</taxon>
        <taxon>Dikarya</taxon>
        <taxon>Basidiomycota</taxon>
        <taxon>Agaricomycotina</taxon>
        <taxon>Agaricomycetes</taxon>
        <taxon>Agaricomycetidae</taxon>
        <taxon>Agaricales</taxon>
        <taxon>Agaricineae</taxon>
        <taxon>Strophariaceae</taxon>
        <taxon>Psilocybe</taxon>
    </lineage>
</organism>
<accession>A0A8H7XZJ0</accession>
<dbReference type="AlphaFoldDB" id="A0A8H7XZJ0"/>
<evidence type="ECO:0000256" key="1">
    <source>
        <dbReference type="SAM" id="MobiDB-lite"/>
    </source>
</evidence>
<evidence type="ECO:0000313" key="2">
    <source>
        <dbReference type="EMBL" id="KAG5169722.1"/>
    </source>
</evidence>